<comment type="caution">
    <text evidence="1">The sequence shown here is derived from an EMBL/GenBank/DDBJ whole genome shotgun (WGS) entry which is preliminary data.</text>
</comment>
<sequence>MARVIAHIERTARWYDDPAAVAGHWVHFEAPLNYLVLDGGPVPGMTLFVDRATQPGSTRLILHCSSNHLRIEGRAQAVAPPAGHTVETADSGGSGAGAITNNIDLLIGLLSAQPSASDGHVVAPNHYAGRHLPGATIDLLRTIDGRTHPETAAWMAGYARVTANFVVGTTRYVIASPLYIEYAPPPRP</sequence>
<dbReference type="InterPro" id="IPR054284">
    <property type="entry name" value="DUF7019"/>
</dbReference>
<reference evidence="1 2" key="1">
    <citation type="submission" date="2020-06" db="EMBL/GenBank/DDBJ databases">
        <title>Actinokineospora xiongansis sp. nov., isolated from soil of Baiyangdian.</title>
        <authorList>
            <person name="Zhang X."/>
        </authorList>
    </citation>
    <scope>NUCLEOTIDE SEQUENCE [LARGE SCALE GENOMIC DNA]</scope>
    <source>
        <strain evidence="1 2">HBU206404</strain>
    </source>
</reference>
<name>A0ABR7L5X9_9PSEU</name>
<proteinExistence type="predicted"/>
<evidence type="ECO:0008006" key="3">
    <source>
        <dbReference type="Google" id="ProtNLM"/>
    </source>
</evidence>
<accession>A0ABR7L5X9</accession>
<dbReference type="EMBL" id="JABVED010000006">
    <property type="protein sequence ID" value="MBC6448093.1"/>
    <property type="molecule type" value="Genomic_DNA"/>
</dbReference>
<organism evidence="1 2">
    <name type="scientific">Actinokineospora xionganensis</name>
    <dbReference type="NCBI Taxonomy" id="2684470"/>
    <lineage>
        <taxon>Bacteria</taxon>
        <taxon>Bacillati</taxon>
        <taxon>Actinomycetota</taxon>
        <taxon>Actinomycetes</taxon>
        <taxon>Pseudonocardiales</taxon>
        <taxon>Pseudonocardiaceae</taxon>
        <taxon>Actinokineospora</taxon>
    </lineage>
</organism>
<gene>
    <name evidence="1" type="ORF">GPZ80_13035</name>
</gene>
<evidence type="ECO:0000313" key="1">
    <source>
        <dbReference type="EMBL" id="MBC6448093.1"/>
    </source>
</evidence>
<dbReference type="NCBIfam" id="NF040893">
    <property type="entry name" value="SAVMC3_10250"/>
    <property type="match status" value="1"/>
</dbReference>
<keyword evidence="2" id="KW-1185">Reference proteome</keyword>
<dbReference type="Proteomes" id="UP000734823">
    <property type="component" value="Unassembled WGS sequence"/>
</dbReference>
<protein>
    <recommendedName>
        <fullName evidence="3">Inclusion body protein</fullName>
    </recommendedName>
</protein>
<evidence type="ECO:0000313" key="2">
    <source>
        <dbReference type="Proteomes" id="UP000734823"/>
    </source>
</evidence>